<keyword evidence="3 8" id="KW-0547">Nucleotide-binding</keyword>
<dbReference type="PROSITE" id="PS00108">
    <property type="entry name" value="PROTEIN_KINASE_ST"/>
    <property type="match status" value="1"/>
</dbReference>
<dbReference type="PANTHER" id="PTHR43289:SF6">
    <property type="entry name" value="SERINE_THREONINE-PROTEIN KINASE NEKL-3"/>
    <property type="match status" value="1"/>
</dbReference>
<dbReference type="CDD" id="cd14014">
    <property type="entry name" value="STKc_PknB_like"/>
    <property type="match status" value="1"/>
</dbReference>
<comment type="caution">
    <text evidence="10">The sequence shown here is derived from an EMBL/GenBank/DDBJ whole genome shotgun (WGS) entry which is preliminary data.</text>
</comment>
<feature type="binding site" evidence="8">
    <location>
        <position position="108"/>
    </location>
    <ligand>
        <name>ATP</name>
        <dbReference type="ChEBI" id="CHEBI:30616"/>
    </ligand>
</feature>
<dbReference type="GO" id="GO:0005524">
    <property type="term" value="F:ATP binding"/>
    <property type="evidence" value="ECO:0007669"/>
    <property type="project" value="UniProtKB-UniRule"/>
</dbReference>
<evidence type="ECO:0000256" key="3">
    <source>
        <dbReference type="ARBA" id="ARBA00022741"/>
    </source>
</evidence>
<evidence type="ECO:0000256" key="4">
    <source>
        <dbReference type="ARBA" id="ARBA00022777"/>
    </source>
</evidence>
<evidence type="ECO:0000256" key="5">
    <source>
        <dbReference type="ARBA" id="ARBA00022840"/>
    </source>
</evidence>
<evidence type="ECO:0000259" key="9">
    <source>
        <dbReference type="PROSITE" id="PS50011"/>
    </source>
</evidence>
<keyword evidence="11" id="KW-1185">Reference proteome</keyword>
<dbReference type="GO" id="GO:0004674">
    <property type="term" value="F:protein serine/threonine kinase activity"/>
    <property type="evidence" value="ECO:0007669"/>
    <property type="project" value="UniProtKB-KW"/>
</dbReference>
<comment type="catalytic activity">
    <reaction evidence="6">
        <text>L-threonyl-[protein] + ATP = O-phospho-L-threonyl-[protein] + ADP + H(+)</text>
        <dbReference type="Rhea" id="RHEA:46608"/>
        <dbReference type="Rhea" id="RHEA-COMP:11060"/>
        <dbReference type="Rhea" id="RHEA-COMP:11605"/>
        <dbReference type="ChEBI" id="CHEBI:15378"/>
        <dbReference type="ChEBI" id="CHEBI:30013"/>
        <dbReference type="ChEBI" id="CHEBI:30616"/>
        <dbReference type="ChEBI" id="CHEBI:61977"/>
        <dbReference type="ChEBI" id="CHEBI:456216"/>
        <dbReference type="EC" id="2.7.11.1"/>
    </reaction>
</comment>
<comment type="catalytic activity">
    <reaction evidence="7">
        <text>L-seryl-[protein] + ATP = O-phospho-L-seryl-[protein] + ADP + H(+)</text>
        <dbReference type="Rhea" id="RHEA:17989"/>
        <dbReference type="Rhea" id="RHEA-COMP:9863"/>
        <dbReference type="Rhea" id="RHEA-COMP:11604"/>
        <dbReference type="ChEBI" id="CHEBI:15378"/>
        <dbReference type="ChEBI" id="CHEBI:29999"/>
        <dbReference type="ChEBI" id="CHEBI:30616"/>
        <dbReference type="ChEBI" id="CHEBI:83421"/>
        <dbReference type="ChEBI" id="CHEBI:456216"/>
        <dbReference type="EC" id="2.7.11.1"/>
    </reaction>
</comment>
<evidence type="ECO:0000256" key="6">
    <source>
        <dbReference type="ARBA" id="ARBA00047899"/>
    </source>
</evidence>
<evidence type="ECO:0000256" key="8">
    <source>
        <dbReference type="PROSITE-ProRule" id="PRU10141"/>
    </source>
</evidence>
<dbReference type="InterPro" id="IPR008271">
    <property type="entry name" value="Ser/Thr_kinase_AS"/>
</dbReference>
<evidence type="ECO:0000256" key="1">
    <source>
        <dbReference type="ARBA" id="ARBA00022527"/>
    </source>
</evidence>
<dbReference type="RefSeq" id="WP_165441871.1">
    <property type="nucleotide sequence ID" value="NZ_SJPG01000001.1"/>
</dbReference>
<keyword evidence="4 10" id="KW-0418">Kinase</keyword>
<dbReference type="InterPro" id="IPR011009">
    <property type="entry name" value="Kinase-like_dom_sf"/>
</dbReference>
<protein>
    <submittedName>
        <fullName evidence="10">Serine/threonine-protein kinase PknB</fullName>
        <ecNumber evidence="10">2.7.11.1</ecNumber>
    </submittedName>
</protein>
<dbReference type="EMBL" id="SJPG01000001">
    <property type="protein sequence ID" value="TWT63303.1"/>
    <property type="molecule type" value="Genomic_DNA"/>
</dbReference>
<sequence length="499" mass="55777">MSAQLHISDCAQQVRLLKQLRRFELLDENRIRELEKELLFNDVPQTVCLKQLVGSRELTSYQINKLLQEEADQLVLGNYLLKKPLGAGGMGEVYLAEHRRMQREVALKVLAPKFVQDEEMRLRFQREIQAIGRLSHPNIVTAFDADESDGSYFLVMEYVAGADLAALVQKNGAMSVSQVMNCILHAAHGLDYAHREGVIHRDIKPQNLLLTRAGQLKILDLGLARLDQKSMPQESLTETGSMMGTVDFMAPEQAMNAHMADARSDIYSLGCTLFYLLTGTTMYSETTLVEKLFAHRDQPIPDLPMETGHPLNAIYQKMVAKNPEDRFQSMHEVVEKIELLIKNQQNSETVLFPGVFQDSDFEPIDRSNNRRQNLKSTRVDHAAKETVKGKASMESTVLIPMLLTYDMSSRNPLGENADLDSNSKLSWLKAGLIGLVMLLVYAGMTGRFFAGREGSPKELPAVMGHVETDRASSADREAIGNGASADFNSRRLGCFNSGK</sequence>
<feature type="domain" description="Protein kinase" evidence="9">
    <location>
        <begin position="79"/>
        <end position="340"/>
    </location>
</feature>
<keyword evidence="1" id="KW-0723">Serine/threonine-protein kinase</keyword>
<reference evidence="10 11" key="1">
    <citation type="submission" date="2019-02" db="EMBL/GenBank/DDBJ databases">
        <title>Deep-cultivation of Planctomycetes and their phenomic and genomic characterization uncovers novel biology.</title>
        <authorList>
            <person name="Wiegand S."/>
            <person name="Jogler M."/>
            <person name="Boedeker C."/>
            <person name="Pinto D."/>
            <person name="Vollmers J."/>
            <person name="Rivas-Marin E."/>
            <person name="Kohn T."/>
            <person name="Peeters S.H."/>
            <person name="Heuer A."/>
            <person name="Rast P."/>
            <person name="Oberbeckmann S."/>
            <person name="Bunk B."/>
            <person name="Jeske O."/>
            <person name="Meyerdierks A."/>
            <person name="Storesund J.E."/>
            <person name="Kallscheuer N."/>
            <person name="Luecker S."/>
            <person name="Lage O.M."/>
            <person name="Pohl T."/>
            <person name="Merkel B.J."/>
            <person name="Hornburger P."/>
            <person name="Mueller R.-W."/>
            <person name="Bruemmer F."/>
            <person name="Labrenz M."/>
            <person name="Spormann A.M."/>
            <person name="Op Den Camp H."/>
            <person name="Overmann J."/>
            <person name="Amann R."/>
            <person name="Jetten M.S.M."/>
            <person name="Mascher T."/>
            <person name="Medema M.H."/>
            <person name="Devos D.P."/>
            <person name="Kaster A.-K."/>
            <person name="Ovreas L."/>
            <person name="Rohde M."/>
            <person name="Galperin M.Y."/>
            <person name="Jogler C."/>
        </authorList>
    </citation>
    <scope>NUCLEOTIDE SEQUENCE [LARGE SCALE GENOMIC DNA]</scope>
    <source>
        <strain evidence="10 11">Pan54</strain>
    </source>
</reference>
<evidence type="ECO:0000256" key="7">
    <source>
        <dbReference type="ARBA" id="ARBA00048679"/>
    </source>
</evidence>
<dbReference type="InterPro" id="IPR017441">
    <property type="entry name" value="Protein_kinase_ATP_BS"/>
</dbReference>
<dbReference type="Proteomes" id="UP000316095">
    <property type="component" value="Unassembled WGS sequence"/>
</dbReference>
<evidence type="ECO:0000313" key="10">
    <source>
        <dbReference type="EMBL" id="TWT63303.1"/>
    </source>
</evidence>
<dbReference type="SUPFAM" id="SSF56112">
    <property type="entry name" value="Protein kinase-like (PK-like)"/>
    <property type="match status" value="1"/>
</dbReference>
<dbReference type="EC" id="2.7.11.1" evidence="10"/>
<dbReference type="AlphaFoldDB" id="A0A5C5XLM8"/>
<dbReference type="PROSITE" id="PS00107">
    <property type="entry name" value="PROTEIN_KINASE_ATP"/>
    <property type="match status" value="1"/>
</dbReference>
<dbReference type="InterPro" id="IPR000719">
    <property type="entry name" value="Prot_kinase_dom"/>
</dbReference>
<dbReference type="PANTHER" id="PTHR43289">
    <property type="entry name" value="MITOGEN-ACTIVATED PROTEIN KINASE KINASE KINASE 20-RELATED"/>
    <property type="match status" value="1"/>
</dbReference>
<dbReference type="Gene3D" id="3.30.200.20">
    <property type="entry name" value="Phosphorylase Kinase, domain 1"/>
    <property type="match status" value="1"/>
</dbReference>
<dbReference type="PROSITE" id="PS50011">
    <property type="entry name" value="PROTEIN_KINASE_DOM"/>
    <property type="match status" value="1"/>
</dbReference>
<keyword evidence="2 10" id="KW-0808">Transferase</keyword>
<accession>A0A5C5XLM8</accession>
<dbReference type="Pfam" id="PF00069">
    <property type="entry name" value="Pkinase"/>
    <property type="match status" value="1"/>
</dbReference>
<evidence type="ECO:0000313" key="11">
    <source>
        <dbReference type="Proteomes" id="UP000316095"/>
    </source>
</evidence>
<organism evidence="10 11">
    <name type="scientific">Rubinisphaera italica</name>
    <dbReference type="NCBI Taxonomy" id="2527969"/>
    <lineage>
        <taxon>Bacteria</taxon>
        <taxon>Pseudomonadati</taxon>
        <taxon>Planctomycetota</taxon>
        <taxon>Planctomycetia</taxon>
        <taxon>Planctomycetales</taxon>
        <taxon>Planctomycetaceae</taxon>
        <taxon>Rubinisphaera</taxon>
    </lineage>
</organism>
<evidence type="ECO:0000256" key="2">
    <source>
        <dbReference type="ARBA" id="ARBA00022679"/>
    </source>
</evidence>
<dbReference type="FunFam" id="3.30.200.20:FF:000035">
    <property type="entry name" value="Serine/threonine protein kinase Stk1"/>
    <property type="match status" value="1"/>
</dbReference>
<dbReference type="Gene3D" id="1.10.510.10">
    <property type="entry name" value="Transferase(Phosphotransferase) domain 1"/>
    <property type="match status" value="1"/>
</dbReference>
<dbReference type="SMART" id="SM00220">
    <property type="entry name" value="S_TKc"/>
    <property type="match status" value="1"/>
</dbReference>
<gene>
    <name evidence="10" type="primary">pknB_12</name>
    <name evidence="10" type="ORF">Pan54_40560</name>
</gene>
<keyword evidence="5 8" id="KW-0067">ATP-binding</keyword>
<dbReference type="GO" id="GO:0106310">
    <property type="term" value="F:protein serine kinase activity"/>
    <property type="evidence" value="ECO:0007669"/>
    <property type="project" value="RHEA"/>
</dbReference>
<proteinExistence type="predicted"/>
<name>A0A5C5XLM8_9PLAN</name>